<keyword evidence="5" id="KW-0539">Nucleus</keyword>
<comment type="similarity">
    <text evidence="2">Belongs to the RNase PH family.</text>
</comment>
<keyword evidence="10" id="KW-1185">Reference proteome</keyword>
<dbReference type="PANTHER" id="PTHR11953:SF1">
    <property type="entry name" value="EXOSOME COMPLEX COMPONENT RRP46"/>
    <property type="match status" value="1"/>
</dbReference>
<dbReference type="InterPro" id="IPR020568">
    <property type="entry name" value="Ribosomal_Su5_D2-typ_SF"/>
</dbReference>
<evidence type="ECO:0000256" key="1">
    <source>
        <dbReference type="ARBA" id="ARBA00004123"/>
    </source>
</evidence>
<evidence type="ECO:0000256" key="6">
    <source>
        <dbReference type="SAM" id="MobiDB-lite"/>
    </source>
</evidence>
<feature type="region of interest" description="Disordered" evidence="6">
    <location>
        <begin position="135"/>
        <end position="158"/>
    </location>
</feature>
<sequence>MSNAGPSRRYDGRRSDEMRPLVISIGELDRADGSGRFGFGSTAALASCSGPLEVRLNKELPTKATLEISHRPLEGVGATPSRALITTLESIYPSVLKLSSHPRSLIQIIVQSLSSSSTSSTSSFNTYNTPSVYIDTDASEEGEPNTWPKPKNQSSFPLEEVSSPIASYTFASRSASINASTLAILSNGSIPMTSLPISISVACIDSTQGQQVKGDLIVDPTVEEESRAKSRFAFAWAFGKNISMIKKDDKDSDVDVKMELDQNDREDEMELIWVESEGKFNKETFSDALELSKIACRTILSEIREKLGQELESKTLQ</sequence>
<keyword evidence="4" id="KW-0271">Exosome</keyword>
<dbReference type="EMBL" id="CP141882">
    <property type="protein sequence ID" value="WRT65147.1"/>
    <property type="molecule type" value="Genomic_DNA"/>
</dbReference>
<dbReference type="InterPro" id="IPR050080">
    <property type="entry name" value="RNase_PH"/>
</dbReference>
<evidence type="ECO:0000313" key="9">
    <source>
        <dbReference type="EMBL" id="WRT65147.1"/>
    </source>
</evidence>
<reference evidence="9 10" key="1">
    <citation type="submission" date="2024-01" db="EMBL/GenBank/DDBJ databases">
        <title>Comparative genomics of Cryptococcus and Kwoniella reveals pathogenesis evolution and contrasting modes of karyotype evolution via chromosome fusion or intercentromeric recombination.</title>
        <authorList>
            <person name="Coelho M.A."/>
            <person name="David-Palma M."/>
            <person name="Shea T."/>
            <person name="Bowers K."/>
            <person name="McGinley-Smith S."/>
            <person name="Mohammad A.W."/>
            <person name="Gnirke A."/>
            <person name="Yurkov A.M."/>
            <person name="Nowrousian M."/>
            <person name="Sun S."/>
            <person name="Cuomo C.A."/>
            <person name="Heitman J."/>
        </authorList>
    </citation>
    <scope>NUCLEOTIDE SEQUENCE [LARGE SCALE GENOMIC DNA]</scope>
    <source>
        <strain evidence="9">CBS 11374</strain>
    </source>
</reference>
<accession>A0ABZ1CUW3</accession>
<evidence type="ECO:0000259" key="7">
    <source>
        <dbReference type="Pfam" id="PF01138"/>
    </source>
</evidence>
<dbReference type="InterPro" id="IPR015847">
    <property type="entry name" value="ExoRNase_PH_dom2"/>
</dbReference>
<evidence type="ECO:0000256" key="5">
    <source>
        <dbReference type="ARBA" id="ARBA00023242"/>
    </source>
</evidence>
<proteinExistence type="inferred from homology"/>
<dbReference type="InterPro" id="IPR001247">
    <property type="entry name" value="ExoRNase_PH_dom1"/>
</dbReference>
<dbReference type="InterPro" id="IPR036345">
    <property type="entry name" value="ExoRNase_PH_dom2_sf"/>
</dbReference>
<evidence type="ECO:0000256" key="3">
    <source>
        <dbReference type="ARBA" id="ARBA00022552"/>
    </source>
</evidence>
<dbReference type="GeneID" id="87954220"/>
<dbReference type="PANTHER" id="PTHR11953">
    <property type="entry name" value="EXOSOME COMPLEX COMPONENT"/>
    <property type="match status" value="1"/>
</dbReference>
<dbReference type="Gene3D" id="3.30.230.70">
    <property type="entry name" value="GHMP Kinase, N-terminal domain"/>
    <property type="match status" value="1"/>
</dbReference>
<dbReference type="SUPFAM" id="SSF55666">
    <property type="entry name" value="Ribonuclease PH domain 2-like"/>
    <property type="match status" value="1"/>
</dbReference>
<evidence type="ECO:0000256" key="2">
    <source>
        <dbReference type="ARBA" id="ARBA00006678"/>
    </source>
</evidence>
<dbReference type="RefSeq" id="XP_062789887.1">
    <property type="nucleotide sequence ID" value="XM_062933836.1"/>
</dbReference>
<feature type="domain" description="Exoribonuclease phosphorolytic" evidence="8">
    <location>
        <begin position="195"/>
        <end position="248"/>
    </location>
</feature>
<dbReference type="InterPro" id="IPR027408">
    <property type="entry name" value="PNPase/RNase_PH_dom_sf"/>
</dbReference>
<evidence type="ECO:0000259" key="8">
    <source>
        <dbReference type="Pfam" id="PF03725"/>
    </source>
</evidence>
<evidence type="ECO:0000256" key="4">
    <source>
        <dbReference type="ARBA" id="ARBA00022835"/>
    </source>
</evidence>
<protein>
    <submittedName>
        <fullName evidence="9">Uncharacterized protein</fullName>
    </submittedName>
</protein>
<gene>
    <name evidence="9" type="ORF">IL334_002089</name>
</gene>
<evidence type="ECO:0000313" key="10">
    <source>
        <dbReference type="Proteomes" id="UP001329825"/>
    </source>
</evidence>
<organism evidence="9 10">
    <name type="scientific">Kwoniella shivajii</name>
    <dbReference type="NCBI Taxonomy" id="564305"/>
    <lineage>
        <taxon>Eukaryota</taxon>
        <taxon>Fungi</taxon>
        <taxon>Dikarya</taxon>
        <taxon>Basidiomycota</taxon>
        <taxon>Agaricomycotina</taxon>
        <taxon>Tremellomycetes</taxon>
        <taxon>Tremellales</taxon>
        <taxon>Cryptococcaceae</taxon>
        <taxon>Kwoniella</taxon>
    </lineage>
</organism>
<dbReference type="Proteomes" id="UP001329825">
    <property type="component" value="Chromosome 2"/>
</dbReference>
<dbReference type="Pfam" id="PF01138">
    <property type="entry name" value="RNase_PH"/>
    <property type="match status" value="1"/>
</dbReference>
<comment type="subcellular location">
    <subcellularLocation>
        <location evidence="1">Nucleus</location>
    </subcellularLocation>
</comment>
<dbReference type="SUPFAM" id="SSF54211">
    <property type="entry name" value="Ribosomal protein S5 domain 2-like"/>
    <property type="match status" value="1"/>
</dbReference>
<feature type="domain" description="Exoribonuclease phosphorolytic" evidence="7">
    <location>
        <begin position="17"/>
        <end position="185"/>
    </location>
</feature>
<keyword evidence="3" id="KW-0698">rRNA processing</keyword>
<name>A0ABZ1CUW3_9TREE</name>
<dbReference type="Pfam" id="PF03725">
    <property type="entry name" value="RNase_PH_C"/>
    <property type="match status" value="1"/>
</dbReference>